<feature type="transmembrane region" description="Helical" evidence="1">
    <location>
        <begin position="209"/>
        <end position="228"/>
    </location>
</feature>
<gene>
    <name evidence="2" type="ORF">AOC05_13750</name>
</gene>
<accession>A0A0M4RQX3</accession>
<keyword evidence="1" id="KW-1133">Transmembrane helix</keyword>
<feature type="transmembrane region" description="Helical" evidence="1">
    <location>
        <begin position="155"/>
        <end position="177"/>
    </location>
</feature>
<protein>
    <submittedName>
        <fullName evidence="2">Uncharacterized protein</fullName>
    </submittedName>
</protein>
<evidence type="ECO:0000313" key="3">
    <source>
        <dbReference type="Proteomes" id="UP000062833"/>
    </source>
</evidence>
<feature type="transmembrane region" description="Helical" evidence="1">
    <location>
        <begin position="76"/>
        <end position="100"/>
    </location>
</feature>
<evidence type="ECO:0000313" key="2">
    <source>
        <dbReference type="EMBL" id="ALE93138.1"/>
    </source>
</evidence>
<dbReference type="RefSeq" id="WP_062007724.1">
    <property type="nucleotide sequence ID" value="NZ_CP012677.1"/>
</dbReference>
<organism evidence="2 3">
    <name type="scientific">Arthrobacter alpinus</name>
    <dbReference type="NCBI Taxonomy" id="656366"/>
    <lineage>
        <taxon>Bacteria</taxon>
        <taxon>Bacillati</taxon>
        <taxon>Actinomycetota</taxon>
        <taxon>Actinomycetes</taxon>
        <taxon>Micrococcales</taxon>
        <taxon>Micrococcaceae</taxon>
        <taxon>Arthrobacter</taxon>
    </lineage>
</organism>
<dbReference type="Proteomes" id="UP000062833">
    <property type="component" value="Chromosome"/>
</dbReference>
<keyword evidence="3" id="KW-1185">Reference proteome</keyword>
<evidence type="ECO:0000256" key="1">
    <source>
        <dbReference type="SAM" id="Phobius"/>
    </source>
</evidence>
<feature type="transmembrane region" description="Helical" evidence="1">
    <location>
        <begin position="16"/>
        <end position="38"/>
    </location>
</feature>
<dbReference type="KEGG" id="aaq:AOC05_13750"/>
<dbReference type="EMBL" id="CP012677">
    <property type="protein sequence ID" value="ALE93138.1"/>
    <property type="molecule type" value="Genomic_DNA"/>
</dbReference>
<keyword evidence="1" id="KW-0472">Membrane</keyword>
<proteinExistence type="predicted"/>
<reference evidence="3" key="1">
    <citation type="submission" date="2015-09" db="EMBL/GenBank/DDBJ databases">
        <title>Complete genome of Arthrobacter alpinus strain R3.8.</title>
        <authorList>
            <person name="See-Too W.S."/>
            <person name="Chan K.G."/>
        </authorList>
    </citation>
    <scope>NUCLEOTIDE SEQUENCE [LARGE SCALE GENOMIC DNA]</scope>
    <source>
        <strain evidence="3">R3.8</strain>
    </source>
</reference>
<dbReference type="OrthoDB" id="4953524at2"/>
<dbReference type="AlphaFoldDB" id="A0A0M4RQX3"/>
<feature type="transmembrane region" description="Helical" evidence="1">
    <location>
        <begin position="121"/>
        <end position="143"/>
    </location>
</feature>
<sequence>MDGLVEILFGPLGNSFTIVALALKILGALIMSFALALLGRRNEVGWWLAIASFAMFLLAGTFVVPLDFISSAAVVTFYIVGSWIPPILGIAVSLYGLLWFRKAPTVQPLIRDISLRRFSPTDLATPLLIALILGAANLIPVLVLNSSGSGSTLSIPLTPMFVSGFLHGLLAAGLLGLALRSRWAWFLIAAAAVAAVGATTLAAQGSVLIFIYLTQVALAVYSWGRWGGLPTAAITRR</sequence>
<feature type="transmembrane region" description="Helical" evidence="1">
    <location>
        <begin position="45"/>
        <end position="64"/>
    </location>
</feature>
<dbReference type="PATRIC" id="fig|656366.3.peg.2965"/>
<name>A0A0M4RQX3_9MICC</name>
<feature type="transmembrane region" description="Helical" evidence="1">
    <location>
        <begin position="184"/>
        <end position="203"/>
    </location>
</feature>
<keyword evidence="1" id="KW-0812">Transmembrane</keyword>